<dbReference type="InterPro" id="IPR042099">
    <property type="entry name" value="ANL_N_sf"/>
</dbReference>
<dbReference type="InterPro" id="IPR000873">
    <property type="entry name" value="AMP-dep_synth/lig_dom"/>
</dbReference>
<gene>
    <name evidence="2" type="primary">fadD_2</name>
    <name evidence="2" type="ORF">LPTSP3_g16310</name>
</gene>
<dbReference type="RefSeq" id="WP_109019682.1">
    <property type="nucleotide sequence ID" value="NZ_AP025028.1"/>
</dbReference>
<dbReference type="PROSITE" id="PS00455">
    <property type="entry name" value="AMP_BINDING"/>
    <property type="match status" value="1"/>
</dbReference>
<evidence type="ECO:0000313" key="2">
    <source>
        <dbReference type="EMBL" id="BDA78701.1"/>
    </source>
</evidence>
<dbReference type="Gene3D" id="3.30.300.30">
    <property type="match status" value="1"/>
</dbReference>
<sequence>MKNFTTLNDVFYYAKKNYGSKEIFFAKDSQKVFQGTTFNDAFRKAENVGLALLQLGLQPGDKVGLMADNRTEWAIADMAVLLNGSVDVPRGSDSTPQEIQYILEHSESRFCFVEHDKLYQSLKAILPQTKVEKTIILEPGFVSKDPNVFSLEDLIKKGEDYRSNLPSLELRAKQVKPDDLFTIIYTSGTTGMPKGVMLTHQNMVYNVVKVPVKVGLSAGDKTLSILPVWHIFERAIDYSIIAEGASIAYTNVRDLRDDFTKIKPTFMASAPRLWENLYLGIKQKLEKAPENRKKLFDFAYDVCKRWKDGVDYLSGNKLHIQEETPFERAKNTAVALTNSINLFLLAKILDGVVFSKIREALGGNLHGTISGGGALPSHVDEFFNVIGIPVYEGYGMTECAPIISVRSVGKVIQGSVGFWPEGTTVKILNEQGEVVPRGKMGIIHIKGPQVMKGYYKNEEATNKTIKDGWLNTGDLGFISFNDTLSVRGRVKDTIVLLGGENVEPVPIENLLLENPHINQAIVVGQDQKSLTALIWPDKERLKEAGVNFKEGEDLNANKEVRNFYQNIVKKQISSENGFKSFEKLTDFRFLPKPMEVGDELTNLFKMKRNVIHDKYNSLIKSMYN</sequence>
<accession>A0ABM7US72</accession>
<dbReference type="GO" id="GO:0016874">
    <property type="term" value="F:ligase activity"/>
    <property type="evidence" value="ECO:0007669"/>
    <property type="project" value="UniProtKB-KW"/>
</dbReference>
<keyword evidence="2" id="KW-0436">Ligase</keyword>
<dbReference type="Pfam" id="PF23562">
    <property type="entry name" value="AMP-binding_C_3"/>
    <property type="match status" value="1"/>
</dbReference>
<keyword evidence="3" id="KW-1185">Reference proteome</keyword>
<dbReference type="PANTHER" id="PTHR43813">
    <property type="entry name" value="ACYL-ACTIVATING ENZYME 16, CHLOROPLASTIC-RELATED"/>
    <property type="match status" value="1"/>
</dbReference>
<name>A0ABM7US72_9LEPT</name>
<dbReference type="Gene3D" id="3.40.50.12780">
    <property type="entry name" value="N-terminal domain of ligase-like"/>
    <property type="match status" value="2"/>
</dbReference>
<dbReference type="Pfam" id="PF00501">
    <property type="entry name" value="AMP-binding"/>
    <property type="match status" value="1"/>
</dbReference>
<feature type="domain" description="AMP-dependent synthetase/ligase" evidence="1">
    <location>
        <begin position="33"/>
        <end position="455"/>
    </location>
</feature>
<dbReference type="SUPFAM" id="SSF56801">
    <property type="entry name" value="Acetyl-CoA synthetase-like"/>
    <property type="match status" value="1"/>
</dbReference>
<dbReference type="InterPro" id="IPR045851">
    <property type="entry name" value="AMP-bd_C_sf"/>
</dbReference>
<evidence type="ECO:0000313" key="3">
    <source>
        <dbReference type="Proteomes" id="UP000245263"/>
    </source>
</evidence>
<dbReference type="PANTHER" id="PTHR43813:SF1">
    <property type="entry name" value="ACYL-ACTIVATING ENZYME 16, CHLOROPLASTIC-RELATED"/>
    <property type="match status" value="1"/>
</dbReference>
<dbReference type="EMBL" id="AP025028">
    <property type="protein sequence ID" value="BDA78701.1"/>
    <property type="molecule type" value="Genomic_DNA"/>
</dbReference>
<protein>
    <submittedName>
        <fullName evidence="2">Long-chain-fatty-acid--CoA ligase</fullName>
    </submittedName>
</protein>
<organism evidence="2 3">
    <name type="scientific">Leptospira kobayashii</name>
    <dbReference type="NCBI Taxonomy" id="1917830"/>
    <lineage>
        <taxon>Bacteria</taxon>
        <taxon>Pseudomonadati</taxon>
        <taxon>Spirochaetota</taxon>
        <taxon>Spirochaetia</taxon>
        <taxon>Leptospirales</taxon>
        <taxon>Leptospiraceae</taxon>
        <taxon>Leptospira</taxon>
    </lineage>
</organism>
<reference evidence="2 3" key="1">
    <citation type="submission" date="2021-08" db="EMBL/GenBank/DDBJ databases">
        <title>Complete genome sequence of Leptospira kobayashii strain E30.</title>
        <authorList>
            <person name="Nakao R."/>
            <person name="Nakamura S."/>
            <person name="Masuzawa T."/>
            <person name="Koizumi N."/>
        </authorList>
    </citation>
    <scope>NUCLEOTIDE SEQUENCE [LARGE SCALE GENOMIC DNA]</scope>
    <source>
        <strain evidence="2 3">E30</strain>
    </source>
</reference>
<dbReference type="InterPro" id="IPR020845">
    <property type="entry name" value="AMP-binding_CS"/>
</dbReference>
<proteinExistence type="predicted"/>
<dbReference type="InterPro" id="IPR052987">
    <property type="entry name" value="Chloroplast_AMP-bd_Enzymes"/>
</dbReference>
<dbReference type="Proteomes" id="UP000245263">
    <property type="component" value="Chromosome 1"/>
</dbReference>
<evidence type="ECO:0000259" key="1">
    <source>
        <dbReference type="Pfam" id="PF00501"/>
    </source>
</evidence>